<feature type="transmembrane region" description="Helical" evidence="1">
    <location>
        <begin position="12"/>
        <end position="34"/>
    </location>
</feature>
<evidence type="ECO:0000256" key="1">
    <source>
        <dbReference type="SAM" id="Phobius"/>
    </source>
</evidence>
<evidence type="ECO:0000313" key="2">
    <source>
        <dbReference type="EMBL" id="GAA4340247.1"/>
    </source>
</evidence>
<evidence type="ECO:0000313" key="3">
    <source>
        <dbReference type="Proteomes" id="UP001501671"/>
    </source>
</evidence>
<dbReference type="RefSeq" id="WP_345251636.1">
    <property type="nucleotide sequence ID" value="NZ_BAABFO010000025.1"/>
</dbReference>
<keyword evidence="1" id="KW-0472">Membrane</keyword>
<organism evidence="2 3">
    <name type="scientific">Pigmentiphaga soli</name>
    <dbReference type="NCBI Taxonomy" id="1007095"/>
    <lineage>
        <taxon>Bacteria</taxon>
        <taxon>Pseudomonadati</taxon>
        <taxon>Pseudomonadota</taxon>
        <taxon>Betaproteobacteria</taxon>
        <taxon>Burkholderiales</taxon>
        <taxon>Alcaligenaceae</taxon>
        <taxon>Pigmentiphaga</taxon>
    </lineage>
</organism>
<accession>A0ABP8HKN3</accession>
<keyword evidence="1" id="KW-1133">Transmembrane helix</keyword>
<dbReference type="Pfam" id="PF10617">
    <property type="entry name" value="DUF2474"/>
    <property type="match status" value="1"/>
</dbReference>
<comment type="caution">
    <text evidence="2">The sequence shown here is derived from an EMBL/GenBank/DDBJ whole genome shotgun (WGS) entry which is preliminary data.</text>
</comment>
<sequence length="45" mass="4865">MPRGAPRRWLGRVAWLAGIWLASVAALGAAAWLMRLLMGWAGMTA</sequence>
<protein>
    <recommendedName>
        <fullName evidence="4">DUF2474 domain-containing protein</fullName>
    </recommendedName>
</protein>
<keyword evidence="3" id="KW-1185">Reference proteome</keyword>
<gene>
    <name evidence="2" type="ORF">GCM10023144_39700</name>
</gene>
<evidence type="ECO:0008006" key="4">
    <source>
        <dbReference type="Google" id="ProtNLM"/>
    </source>
</evidence>
<dbReference type="Proteomes" id="UP001501671">
    <property type="component" value="Unassembled WGS sequence"/>
</dbReference>
<dbReference type="InterPro" id="IPR018895">
    <property type="entry name" value="DUF2474"/>
</dbReference>
<dbReference type="EMBL" id="BAABFO010000025">
    <property type="protein sequence ID" value="GAA4340247.1"/>
    <property type="molecule type" value="Genomic_DNA"/>
</dbReference>
<keyword evidence="1" id="KW-0812">Transmembrane</keyword>
<proteinExistence type="predicted"/>
<reference evidence="3" key="1">
    <citation type="journal article" date="2019" name="Int. J. Syst. Evol. Microbiol.">
        <title>The Global Catalogue of Microorganisms (GCM) 10K type strain sequencing project: providing services to taxonomists for standard genome sequencing and annotation.</title>
        <authorList>
            <consortium name="The Broad Institute Genomics Platform"/>
            <consortium name="The Broad Institute Genome Sequencing Center for Infectious Disease"/>
            <person name="Wu L."/>
            <person name="Ma J."/>
        </authorList>
    </citation>
    <scope>NUCLEOTIDE SEQUENCE [LARGE SCALE GENOMIC DNA]</scope>
    <source>
        <strain evidence="3">JCM 17666</strain>
    </source>
</reference>
<name>A0ABP8HKN3_9BURK</name>